<dbReference type="InterPro" id="IPR029063">
    <property type="entry name" value="SAM-dependent_MTases_sf"/>
</dbReference>
<evidence type="ECO:0000313" key="2">
    <source>
        <dbReference type="Proteomes" id="UP000695000"/>
    </source>
</evidence>
<feature type="domain" description="Methyltransferase" evidence="1">
    <location>
        <begin position="132"/>
        <end position="281"/>
    </location>
</feature>
<dbReference type="RefSeq" id="XP_017776266.1">
    <property type="nucleotide sequence ID" value="XM_017920777.1"/>
</dbReference>
<protein>
    <submittedName>
        <fullName evidence="3">Protein RRNAD1</fullName>
    </submittedName>
</protein>
<sequence length="457" mass="52454">MTYLSRISRGEIEQNLKSAYDVIKEVDYITDTYILDFFVEDVWEKLPKDWRTYLESLSLAELAQLIDATAAIPKEECIPNSLLNVRESVLRCSLSRDFKQYNVLSNSSNFPLFEHLKDGRFESNFFRGVKKKKTYEIMNMSALIYQTTQQIPVDFVVDVGGGVGHLSRVLAYVYNVKVISVDGNKSFITYANKLNDKIALYMKKLKPGVTDLIRPIHICSMVESNITTEEFEKLIQQGTSYGIVGLHPCGDLAPTLLKLFKTSTNCKFINIASCCYMKLSTDQEAENEHLGFPVSEESKEYPIKLSYAARELACHALELYKQKLILGNVEDLKVHSYRALLELLIVEKYPSRRKEQIKSVKYRDGLTFFEYAERALRCSDIQLNLDEADLQSISEKIDQWKRVVIVYSLRLMFAPLIETIILMDRLLYLHNDVGSCDLIPFFDPTISPRTHVLTATK</sequence>
<evidence type="ECO:0000259" key="1">
    <source>
        <dbReference type="Pfam" id="PF13679"/>
    </source>
</evidence>
<accession>A0ABM1MNW6</accession>
<dbReference type="Pfam" id="PF13679">
    <property type="entry name" value="Methyltransf_32"/>
    <property type="match status" value="1"/>
</dbReference>
<name>A0ABM1MNW6_NICVS</name>
<dbReference type="Proteomes" id="UP000695000">
    <property type="component" value="Unplaced"/>
</dbReference>
<proteinExistence type="predicted"/>
<keyword evidence="2" id="KW-1185">Reference proteome</keyword>
<dbReference type="PANTHER" id="PTHR12496">
    <property type="entry name" value="CGI-41 METHYLTRANSFERASE"/>
    <property type="match status" value="1"/>
</dbReference>
<reference evidence="3" key="1">
    <citation type="submission" date="2025-08" db="UniProtKB">
        <authorList>
            <consortium name="RefSeq"/>
        </authorList>
    </citation>
    <scope>IDENTIFICATION</scope>
    <source>
        <tissue evidence="3">Whole Larva</tissue>
    </source>
</reference>
<dbReference type="InterPro" id="IPR025714">
    <property type="entry name" value="Methyltranfer_dom"/>
</dbReference>
<dbReference type="InterPro" id="IPR052220">
    <property type="entry name" value="METTL25"/>
</dbReference>
<organism evidence="2 3">
    <name type="scientific">Nicrophorus vespilloides</name>
    <name type="common">Boreal carrion beetle</name>
    <dbReference type="NCBI Taxonomy" id="110193"/>
    <lineage>
        <taxon>Eukaryota</taxon>
        <taxon>Metazoa</taxon>
        <taxon>Ecdysozoa</taxon>
        <taxon>Arthropoda</taxon>
        <taxon>Hexapoda</taxon>
        <taxon>Insecta</taxon>
        <taxon>Pterygota</taxon>
        <taxon>Neoptera</taxon>
        <taxon>Endopterygota</taxon>
        <taxon>Coleoptera</taxon>
        <taxon>Polyphaga</taxon>
        <taxon>Staphyliniformia</taxon>
        <taxon>Silphidae</taxon>
        <taxon>Nicrophorinae</taxon>
        <taxon>Nicrophorus</taxon>
    </lineage>
</organism>
<dbReference type="PANTHER" id="PTHR12496:SF2">
    <property type="entry name" value="METHYLTRANSFERASE-LIKE PROTEIN 25B"/>
    <property type="match status" value="1"/>
</dbReference>
<dbReference type="GeneID" id="108562444"/>
<gene>
    <name evidence="3" type="primary">LOC108562444</name>
</gene>
<evidence type="ECO:0000313" key="3">
    <source>
        <dbReference type="RefSeq" id="XP_017776266.1"/>
    </source>
</evidence>
<dbReference type="SUPFAM" id="SSF53335">
    <property type="entry name" value="S-adenosyl-L-methionine-dependent methyltransferases"/>
    <property type="match status" value="1"/>
</dbReference>